<reference evidence="3" key="1">
    <citation type="submission" date="2022-11" db="UniProtKB">
        <authorList>
            <consortium name="WormBaseParasite"/>
        </authorList>
    </citation>
    <scope>IDENTIFICATION</scope>
</reference>
<organism evidence="2 3">
    <name type="scientific">Romanomermis culicivorax</name>
    <name type="common">Nematode worm</name>
    <dbReference type="NCBI Taxonomy" id="13658"/>
    <lineage>
        <taxon>Eukaryota</taxon>
        <taxon>Metazoa</taxon>
        <taxon>Ecdysozoa</taxon>
        <taxon>Nematoda</taxon>
        <taxon>Enoplea</taxon>
        <taxon>Dorylaimia</taxon>
        <taxon>Mermithida</taxon>
        <taxon>Mermithoidea</taxon>
        <taxon>Mermithidae</taxon>
        <taxon>Romanomermis</taxon>
    </lineage>
</organism>
<sequence length="336" mass="38945">MNDSKYDIGMIKLHEAVAFNSYIRAIPLTNSTIDHVNDCALSGWGSSYTGDSGKWGPKSTLTTAIFPDIAFEDDELRHYEVLRSPVTHGDSGSALECRLMNQSIVQGIAKGKDMQRGRRFIIFSDINYLSEWIKLSFTKIDHHSQLAIYHWQLERYKNYEGSDLGAIDLEEQIRVQTGYILAKNFQREIFLNKSSEVHISKLWFTLNVDFHTDVFHNRFNLQGMRGYSVEYDVYNCAMLCYINNMNGSCSYAAHSKRCYYSDNPYEELQKMGHKITSYNSIGKRTHLNELMWNVSRKITKCLMFIQYRFVYGECLSPMIRLVIDTYSSASTQNWLD</sequence>
<dbReference type="Gene3D" id="2.40.10.10">
    <property type="entry name" value="Trypsin-like serine proteases"/>
    <property type="match status" value="2"/>
</dbReference>
<keyword evidence="2" id="KW-1185">Reference proteome</keyword>
<dbReference type="GO" id="GO:0004252">
    <property type="term" value="F:serine-type endopeptidase activity"/>
    <property type="evidence" value="ECO:0007669"/>
    <property type="project" value="InterPro"/>
</dbReference>
<dbReference type="Proteomes" id="UP000887565">
    <property type="component" value="Unplaced"/>
</dbReference>
<protein>
    <submittedName>
        <fullName evidence="3">Peptidase S1 domain-containing protein</fullName>
    </submittedName>
</protein>
<dbReference type="Pfam" id="PF00089">
    <property type="entry name" value="Trypsin"/>
    <property type="match status" value="1"/>
</dbReference>
<accession>A0A915K391</accession>
<dbReference type="InterPro" id="IPR043504">
    <property type="entry name" value="Peptidase_S1_PA_chymotrypsin"/>
</dbReference>
<dbReference type="InterPro" id="IPR001254">
    <property type="entry name" value="Trypsin_dom"/>
</dbReference>
<dbReference type="SUPFAM" id="SSF50494">
    <property type="entry name" value="Trypsin-like serine proteases"/>
    <property type="match status" value="1"/>
</dbReference>
<evidence type="ECO:0000259" key="1">
    <source>
        <dbReference type="Pfam" id="PF00089"/>
    </source>
</evidence>
<dbReference type="WBParaSite" id="nRc.2.0.1.t33171-RA">
    <property type="protein sequence ID" value="nRc.2.0.1.t33171-RA"/>
    <property type="gene ID" value="nRc.2.0.1.g33171"/>
</dbReference>
<dbReference type="AlphaFoldDB" id="A0A915K391"/>
<name>A0A915K391_ROMCU</name>
<feature type="domain" description="Peptidase S1" evidence="1">
    <location>
        <begin position="4"/>
        <end position="133"/>
    </location>
</feature>
<dbReference type="GO" id="GO:0006508">
    <property type="term" value="P:proteolysis"/>
    <property type="evidence" value="ECO:0007669"/>
    <property type="project" value="InterPro"/>
</dbReference>
<dbReference type="InterPro" id="IPR009003">
    <property type="entry name" value="Peptidase_S1_PA"/>
</dbReference>
<proteinExistence type="predicted"/>
<evidence type="ECO:0000313" key="2">
    <source>
        <dbReference type="Proteomes" id="UP000887565"/>
    </source>
</evidence>
<evidence type="ECO:0000313" key="3">
    <source>
        <dbReference type="WBParaSite" id="nRc.2.0.1.t33171-RA"/>
    </source>
</evidence>